<keyword evidence="4" id="KW-0560">Oxidoreductase</keyword>
<dbReference type="GO" id="GO:0071949">
    <property type="term" value="F:FAD binding"/>
    <property type="evidence" value="ECO:0007669"/>
    <property type="project" value="InterPro"/>
</dbReference>
<organism evidence="6 7">
    <name type="scientific">Phascolomyces articulosus</name>
    <dbReference type="NCBI Taxonomy" id="60185"/>
    <lineage>
        <taxon>Eukaryota</taxon>
        <taxon>Fungi</taxon>
        <taxon>Fungi incertae sedis</taxon>
        <taxon>Mucoromycota</taxon>
        <taxon>Mucoromycotina</taxon>
        <taxon>Mucoromycetes</taxon>
        <taxon>Mucorales</taxon>
        <taxon>Lichtheimiaceae</taxon>
        <taxon>Phascolomyces</taxon>
    </lineage>
</organism>
<evidence type="ECO:0000256" key="2">
    <source>
        <dbReference type="ARBA" id="ARBA00022630"/>
    </source>
</evidence>
<protein>
    <submittedName>
        <fullName evidence="6">FAD binding domain-containing protein</fullName>
    </submittedName>
</protein>
<dbReference type="GO" id="GO:0016709">
    <property type="term" value="F:oxidoreductase activity, acting on paired donors, with incorporation or reduction of molecular oxygen, NAD(P)H as one donor, and incorporation of one atom of oxygen"/>
    <property type="evidence" value="ECO:0007669"/>
    <property type="project" value="UniProtKB-ARBA"/>
</dbReference>
<dbReference type="InterPro" id="IPR050641">
    <property type="entry name" value="RIFMO-like"/>
</dbReference>
<dbReference type="Gene3D" id="3.50.50.60">
    <property type="entry name" value="FAD/NAD(P)-binding domain"/>
    <property type="match status" value="1"/>
</dbReference>
<comment type="caution">
    <text evidence="6">The sequence shown here is derived from an EMBL/GenBank/DDBJ whole genome shotgun (WGS) entry which is preliminary data.</text>
</comment>
<gene>
    <name evidence="6" type="ORF">BDA99DRAFT_521525</name>
</gene>
<reference evidence="6" key="1">
    <citation type="journal article" date="2022" name="IScience">
        <title>Evolution of zygomycete secretomes and the origins of terrestrial fungal ecologies.</title>
        <authorList>
            <person name="Chang Y."/>
            <person name="Wang Y."/>
            <person name="Mondo S."/>
            <person name="Ahrendt S."/>
            <person name="Andreopoulos W."/>
            <person name="Barry K."/>
            <person name="Beard J."/>
            <person name="Benny G.L."/>
            <person name="Blankenship S."/>
            <person name="Bonito G."/>
            <person name="Cuomo C."/>
            <person name="Desiro A."/>
            <person name="Gervers K.A."/>
            <person name="Hundley H."/>
            <person name="Kuo A."/>
            <person name="LaButti K."/>
            <person name="Lang B.F."/>
            <person name="Lipzen A."/>
            <person name="O'Donnell K."/>
            <person name="Pangilinan J."/>
            <person name="Reynolds N."/>
            <person name="Sandor L."/>
            <person name="Smith M.E."/>
            <person name="Tsang A."/>
            <person name="Grigoriev I.V."/>
            <person name="Stajich J.E."/>
            <person name="Spatafora J.W."/>
        </authorList>
    </citation>
    <scope>NUCLEOTIDE SEQUENCE</scope>
    <source>
        <strain evidence="6">RSA 2281</strain>
    </source>
</reference>
<accession>A0AAD5JSA5</accession>
<evidence type="ECO:0000313" key="6">
    <source>
        <dbReference type="EMBL" id="KAI9251920.1"/>
    </source>
</evidence>
<dbReference type="Pfam" id="PF01494">
    <property type="entry name" value="FAD_binding_3"/>
    <property type="match status" value="1"/>
</dbReference>
<keyword evidence="3" id="KW-0274">FAD</keyword>
<dbReference type="InterPro" id="IPR002938">
    <property type="entry name" value="FAD-bd"/>
</dbReference>
<name>A0AAD5JSA5_9FUNG</name>
<evidence type="ECO:0000256" key="3">
    <source>
        <dbReference type="ARBA" id="ARBA00022827"/>
    </source>
</evidence>
<dbReference type="EMBL" id="JAIXMP010000029">
    <property type="protein sequence ID" value="KAI9251920.1"/>
    <property type="molecule type" value="Genomic_DNA"/>
</dbReference>
<sequence length="609" mass="68541">MDPIIEKVDVFISGAGPVGLYFALQLHANGHSFYIAEKRNGPTNESRAISLTSRTVETLQHRKIAQHILQESITFHGAQFIINGRKRAQVDANGDTSFPHLTCLPQRKTERIFAKVLGNDKIAWETELISYQQQEDGIEAIVKDLNTGKEKRIHAQYIVGADGTHSAVRKLAKDWSYDGHAMETRFAVGDVIVTGKDAEQVAQARGNICIHSDGIVGLIPVGIDEKGQFIHRSFINLDLYEVTNSKEVTHGIYHGDTVTFRDVQEIVKQRIEPMNVTLQQASHIDIFRINERKADGFRHERAFLIGDAAHCHSPVGGQGLNLGLQDADNLAWKISLVLKGLSSDPEKLLESYSVERSPIVESTMRNTGSATRLGLLKSTIISLIATYIAPIIMSFDSITTPIAQKVMQIDTCIPDESAILFKNKKNSTAKLIKPGQYLRETVPLRKRVVTSSQVIERKSVHDILQSTDNTQHTIIWISTRPSRINPCKMNQDFWSKYAKFVKNTTSIRPIMIEATYHAHQNKLPVYYNIPMNNKQQQQESIFWLEERWDVQNSISKRVGLDQHMWDSKTEPPAAIVIVRPDLYVAYSGLVNSPSDMDDAFKFLASYVNM</sequence>
<keyword evidence="2" id="KW-0285">Flavoprotein</keyword>
<dbReference type="SUPFAM" id="SSF51905">
    <property type="entry name" value="FAD/NAD(P)-binding domain"/>
    <property type="match status" value="1"/>
</dbReference>
<feature type="domain" description="FAD-binding" evidence="5">
    <location>
        <begin position="7"/>
        <end position="367"/>
    </location>
</feature>
<dbReference type="PRINTS" id="PR00420">
    <property type="entry name" value="RNGMNOXGNASE"/>
</dbReference>
<dbReference type="PANTHER" id="PTHR43004:SF19">
    <property type="entry name" value="BINDING MONOOXYGENASE, PUTATIVE (JCVI)-RELATED"/>
    <property type="match status" value="1"/>
</dbReference>
<evidence type="ECO:0000256" key="1">
    <source>
        <dbReference type="ARBA" id="ARBA00001974"/>
    </source>
</evidence>
<evidence type="ECO:0000313" key="7">
    <source>
        <dbReference type="Proteomes" id="UP001209540"/>
    </source>
</evidence>
<reference evidence="6" key="2">
    <citation type="submission" date="2023-02" db="EMBL/GenBank/DDBJ databases">
        <authorList>
            <consortium name="DOE Joint Genome Institute"/>
            <person name="Mondo S.J."/>
            <person name="Chang Y."/>
            <person name="Wang Y."/>
            <person name="Ahrendt S."/>
            <person name="Andreopoulos W."/>
            <person name="Barry K."/>
            <person name="Beard J."/>
            <person name="Benny G.L."/>
            <person name="Blankenship S."/>
            <person name="Bonito G."/>
            <person name="Cuomo C."/>
            <person name="Desiro A."/>
            <person name="Gervers K.A."/>
            <person name="Hundley H."/>
            <person name="Kuo A."/>
            <person name="LaButti K."/>
            <person name="Lang B.F."/>
            <person name="Lipzen A."/>
            <person name="O'Donnell K."/>
            <person name="Pangilinan J."/>
            <person name="Reynolds N."/>
            <person name="Sandor L."/>
            <person name="Smith M.W."/>
            <person name="Tsang A."/>
            <person name="Grigoriev I.V."/>
            <person name="Stajich J.E."/>
            <person name="Spatafora J.W."/>
        </authorList>
    </citation>
    <scope>NUCLEOTIDE SEQUENCE</scope>
    <source>
        <strain evidence="6">RSA 2281</strain>
    </source>
</reference>
<keyword evidence="7" id="KW-1185">Reference proteome</keyword>
<dbReference type="PANTHER" id="PTHR43004">
    <property type="entry name" value="TRK SYSTEM POTASSIUM UPTAKE PROTEIN"/>
    <property type="match status" value="1"/>
</dbReference>
<dbReference type="InterPro" id="IPR036188">
    <property type="entry name" value="FAD/NAD-bd_sf"/>
</dbReference>
<evidence type="ECO:0000259" key="5">
    <source>
        <dbReference type="Pfam" id="PF01494"/>
    </source>
</evidence>
<evidence type="ECO:0000256" key="4">
    <source>
        <dbReference type="ARBA" id="ARBA00023002"/>
    </source>
</evidence>
<comment type="cofactor">
    <cofactor evidence="1">
        <name>FAD</name>
        <dbReference type="ChEBI" id="CHEBI:57692"/>
    </cofactor>
</comment>
<dbReference type="Gene3D" id="3.30.70.2450">
    <property type="match status" value="1"/>
</dbReference>
<dbReference type="AlphaFoldDB" id="A0AAD5JSA5"/>
<dbReference type="Proteomes" id="UP001209540">
    <property type="component" value="Unassembled WGS sequence"/>
</dbReference>
<proteinExistence type="predicted"/>